<organism evidence="1">
    <name type="scientific">Lepeophtheirus salmonis</name>
    <name type="common">Salmon louse</name>
    <name type="synonym">Caligus salmonis</name>
    <dbReference type="NCBI Taxonomy" id="72036"/>
    <lineage>
        <taxon>Eukaryota</taxon>
        <taxon>Metazoa</taxon>
        <taxon>Ecdysozoa</taxon>
        <taxon>Arthropoda</taxon>
        <taxon>Crustacea</taxon>
        <taxon>Multicrustacea</taxon>
        <taxon>Hexanauplia</taxon>
        <taxon>Copepoda</taxon>
        <taxon>Siphonostomatoida</taxon>
        <taxon>Caligidae</taxon>
        <taxon>Lepeophtheirus</taxon>
    </lineage>
</organism>
<reference evidence="1" key="1">
    <citation type="submission" date="2014-05" db="EMBL/GenBank/DDBJ databases">
        <authorList>
            <person name="Chronopoulou M."/>
        </authorList>
    </citation>
    <scope>NUCLEOTIDE SEQUENCE</scope>
    <source>
        <tissue evidence="1">Whole organism</tissue>
    </source>
</reference>
<protein>
    <submittedName>
        <fullName evidence="1">Uncharacterized protein</fullName>
    </submittedName>
</protein>
<sequence length="11" mass="1516">MQIQNEMRRFY</sequence>
<dbReference type="EMBL" id="HACA01021982">
    <property type="protein sequence ID" value="CDW39343.1"/>
    <property type="molecule type" value="Transcribed_RNA"/>
</dbReference>
<proteinExistence type="predicted"/>
<evidence type="ECO:0000313" key="1">
    <source>
        <dbReference type="EMBL" id="CDW39343.1"/>
    </source>
</evidence>
<name>A0A0K2UM63_LEPSM</name>
<accession>A0A0K2UM63</accession>